<dbReference type="InterPro" id="IPR050791">
    <property type="entry name" value="Aldo-Keto_reductase"/>
</dbReference>
<gene>
    <name evidence="3" type="ORF">ACFOOR_12440</name>
</gene>
<dbReference type="Proteomes" id="UP001595379">
    <property type="component" value="Unassembled WGS sequence"/>
</dbReference>
<evidence type="ECO:0000259" key="2">
    <source>
        <dbReference type="Pfam" id="PF00248"/>
    </source>
</evidence>
<dbReference type="EMBL" id="JBHRSV010000028">
    <property type="protein sequence ID" value="MFC2926918.1"/>
    <property type="molecule type" value="Genomic_DNA"/>
</dbReference>
<accession>A0ABV6ZZX9</accession>
<proteinExistence type="predicted"/>
<keyword evidence="1" id="KW-0560">Oxidoreductase</keyword>
<comment type="caution">
    <text evidence="3">The sequence shown here is derived from an EMBL/GenBank/DDBJ whole genome shotgun (WGS) entry which is preliminary data.</text>
</comment>
<dbReference type="InterPro" id="IPR036812">
    <property type="entry name" value="NAD(P)_OxRdtase_dom_sf"/>
</dbReference>
<organism evidence="3 4">
    <name type="scientific">Hyphobacterium vulgare</name>
    <dbReference type="NCBI Taxonomy" id="1736751"/>
    <lineage>
        <taxon>Bacteria</taxon>
        <taxon>Pseudomonadati</taxon>
        <taxon>Pseudomonadota</taxon>
        <taxon>Alphaproteobacteria</taxon>
        <taxon>Maricaulales</taxon>
        <taxon>Maricaulaceae</taxon>
        <taxon>Hyphobacterium</taxon>
    </lineage>
</organism>
<dbReference type="PANTHER" id="PTHR43625:SF40">
    <property type="entry name" value="ALDO-KETO REDUCTASE YAKC [NADP(+)]"/>
    <property type="match status" value="1"/>
</dbReference>
<dbReference type="PRINTS" id="PR00069">
    <property type="entry name" value="ALDKETRDTASE"/>
</dbReference>
<dbReference type="Gene3D" id="3.20.20.100">
    <property type="entry name" value="NADP-dependent oxidoreductase domain"/>
    <property type="match status" value="1"/>
</dbReference>
<dbReference type="PANTHER" id="PTHR43625">
    <property type="entry name" value="AFLATOXIN B1 ALDEHYDE REDUCTASE"/>
    <property type="match status" value="1"/>
</dbReference>
<evidence type="ECO:0000256" key="1">
    <source>
        <dbReference type="ARBA" id="ARBA00023002"/>
    </source>
</evidence>
<dbReference type="InterPro" id="IPR023210">
    <property type="entry name" value="NADP_OxRdtase_dom"/>
</dbReference>
<dbReference type="Pfam" id="PF00248">
    <property type="entry name" value="Aldo_ket_red"/>
    <property type="match status" value="1"/>
</dbReference>
<name>A0ABV6ZZX9_9PROT</name>
<reference evidence="4" key="1">
    <citation type="journal article" date="2019" name="Int. J. Syst. Evol. Microbiol.">
        <title>The Global Catalogue of Microorganisms (GCM) 10K type strain sequencing project: providing services to taxonomists for standard genome sequencing and annotation.</title>
        <authorList>
            <consortium name="The Broad Institute Genomics Platform"/>
            <consortium name="The Broad Institute Genome Sequencing Center for Infectious Disease"/>
            <person name="Wu L."/>
            <person name="Ma J."/>
        </authorList>
    </citation>
    <scope>NUCLEOTIDE SEQUENCE [LARGE SCALE GENOMIC DNA]</scope>
    <source>
        <strain evidence="4">KCTC 52487</strain>
    </source>
</reference>
<protein>
    <submittedName>
        <fullName evidence="3">Aldo/keto reductase</fullName>
    </submittedName>
</protein>
<dbReference type="InterPro" id="IPR020471">
    <property type="entry name" value="AKR"/>
</dbReference>
<evidence type="ECO:0000313" key="3">
    <source>
        <dbReference type="EMBL" id="MFC2926918.1"/>
    </source>
</evidence>
<keyword evidence="4" id="KW-1185">Reference proteome</keyword>
<sequence>MNKRKIGPFEVNPIGLGCMGLSAFYGPPTDHADAVRLLRQAVDMGVDHFDTAELYGRNEELLGEALEGLRDRIRIATKFGPKFTFDENGKRVGQTIDGSPANMRRAVENSLRFLRTDHIDLYYLHRLDPNTPVEETVGAMGELVKEGKVLAIGLSEVNGDTFARANATHPVAAVQSEYSIFTRDVEQVLFDQLRAAGATLVAYSPLGRGMLTGSFSKDHKPGGQGEFRSGDMQPRWAEGAYEANLALVDEVKSIADEIDATPGQVALAWVLSRGEDIVTIPGTTKLKNLDSNLGAANVSLSDTHLKRLEPLADKVQGARYNEMGMAAVNR</sequence>
<dbReference type="RefSeq" id="WP_343162906.1">
    <property type="nucleotide sequence ID" value="NZ_JBHRSV010000028.1"/>
</dbReference>
<feature type="domain" description="NADP-dependent oxidoreductase" evidence="2">
    <location>
        <begin position="14"/>
        <end position="310"/>
    </location>
</feature>
<dbReference type="SUPFAM" id="SSF51430">
    <property type="entry name" value="NAD(P)-linked oxidoreductase"/>
    <property type="match status" value="1"/>
</dbReference>
<evidence type="ECO:0000313" key="4">
    <source>
        <dbReference type="Proteomes" id="UP001595379"/>
    </source>
</evidence>